<dbReference type="PROSITE" id="PS51704">
    <property type="entry name" value="GP_PDE"/>
    <property type="match status" value="1"/>
</dbReference>
<evidence type="ECO:0000259" key="1">
    <source>
        <dbReference type="PROSITE" id="PS51704"/>
    </source>
</evidence>
<dbReference type="Pfam" id="PF03009">
    <property type="entry name" value="GDPD"/>
    <property type="match status" value="1"/>
</dbReference>
<dbReference type="PANTHER" id="PTHR46211">
    <property type="entry name" value="GLYCEROPHOSPHORYL DIESTER PHOSPHODIESTERASE"/>
    <property type="match status" value="1"/>
</dbReference>
<accession>A0A1G9C453</accession>
<keyword evidence="3" id="KW-1185">Reference proteome</keyword>
<gene>
    <name evidence="2" type="ORF">SAMN04488026_10425</name>
</gene>
<dbReference type="GO" id="GO:0008081">
    <property type="term" value="F:phosphoric diester hydrolase activity"/>
    <property type="evidence" value="ECO:0007669"/>
    <property type="project" value="InterPro"/>
</dbReference>
<dbReference type="GO" id="GO:0006629">
    <property type="term" value="P:lipid metabolic process"/>
    <property type="evidence" value="ECO:0007669"/>
    <property type="project" value="InterPro"/>
</dbReference>
<name>A0A1G9C453_9RHOB</name>
<dbReference type="PANTHER" id="PTHR46211:SF14">
    <property type="entry name" value="GLYCEROPHOSPHODIESTER PHOSPHODIESTERASE"/>
    <property type="match status" value="1"/>
</dbReference>
<dbReference type="Proteomes" id="UP000199382">
    <property type="component" value="Unassembled WGS sequence"/>
</dbReference>
<dbReference type="AlphaFoldDB" id="A0A1G9C453"/>
<dbReference type="InterPro" id="IPR017946">
    <property type="entry name" value="PLC-like_Pdiesterase_TIM-brl"/>
</dbReference>
<evidence type="ECO:0000313" key="2">
    <source>
        <dbReference type="EMBL" id="SDK46450.1"/>
    </source>
</evidence>
<organism evidence="2 3">
    <name type="scientific">Aliiruegeria lutimaris</name>
    <dbReference type="NCBI Taxonomy" id="571298"/>
    <lineage>
        <taxon>Bacteria</taxon>
        <taxon>Pseudomonadati</taxon>
        <taxon>Pseudomonadota</taxon>
        <taxon>Alphaproteobacteria</taxon>
        <taxon>Rhodobacterales</taxon>
        <taxon>Roseobacteraceae</taxon>
        <taxon>Aliiruegeria</taxon>
    </lineage>
</organism>
<sequence length="237" mass="25925">MIHLNPQLTADGHYVLMHDQTLNRTTNVELVFSAGPPGGPTREQRGGKDYVGDFTLDEIRQLRVVGENIAGAYPIPTLDEALDLIDRRLLVSLGLKSYDVESLATTLENHETRNLLLFELYYPGTTQTKLREMADLSGLGVAVVMYGSTDYLADLEAVAGQLGAHLQMVVARSKGLTPEFLGRLEDLDLHLAVSGWASNEDHALVERNDPAPWLSVLEGGHSVLTSQPEAVLELLGR</sequence>
<dbReference type="SUPFAM" id="SSF51695">
    <property type="entry name" value="PLC-like phosphodiesterases"/>
    <property type="match status" value="1"/>
</dbReference>
<feature type="domain" description="GP-PDE" evidence="1">
    <location>
        <begin position="1"/>
        <end position="235"/>
    </location>
</feature>
<dbReference type="InterPro" id="IPR030395">
    <property type="entry name" value="GP_PDE_dom"/>
</dbReference>
<dbReference type="EMBL" id="FNEK01000042">
    <property type="protein sequence ID" value="SDK46450.1"/>
    <property type="molecule type" value="Genomic_DNA"/>
</dbReference>
<reference evidence="2 3" key="1">
    <citation type="submission" date="2016-10" db="EMBL/GenBank/DDBJ databases">
        <authorList>
            <person name="de Groot N.N."/>
        </authorList>
    </citation>
    <scope>NUCLEOTIDE SEQUENCE [LARGE SCALE GENOMIC DNA]</scope>
    <source>
        <strain evidence="2 3">DSM 25294</strain>
    </source>
</reference>
<evidence type="ECO:0000313" key="3">
    <source>
        <dbReference type="Proteomes" id="UP000199382"/>
    </source>
</evidence>
<dbReference type="Gene3D" id="3.20.20.190">
    <property type="entry name" value="Phosphatidylinositol (PI) phosphodiesterase"/>
    <property type="match status" value="1"/>
</dbReference>
<proteinExistence type="predicted"/>
<protein>
    <submittedName>
        <fullName evidence="2">Glycerophosphoryl diester phosphodiesterase family protein</fullName>
    </submittedName>
</protein>
<dbReference type="STRING" id="571298.SAMN04488026_10425"/>